<feature type="domain" description="Formyl transferase N-terminal" evidence="6">
    <location>
        <begin position="2"/>
        <end position="180"/>
    </location>
</feature>
<dbReference type="Pfam" id="PF00551">
    <property type="entry name" value="Formyl_trans_N"/>
    <property type="match status" value="1"/>
</dbReference>
<sequence length="308" mass="34183">MKKIVFMGTPEIAVPSLKALVENGFDIPLVITQPDKPKGRGQAVQFPPVKEYALSAGLNVYQPEKIKNNTEVMEKLKSISPDFFAVVAYGKILPQDILDIPKKAPVNVHFSLLPKYRGPAPVNWAIMNGEEETGVDTMLMDAGMDTGDILLTDKTLILKKNAEELADELAITGAELLIKTLNEFENITPVKQDDSLATKAPMMNKEMGLINWADDAVNIERMIRAFTPWPASYTLLDNKKVKIFKNDVVEINHSSNPGTIIDIDKESFTIACGKNALKIFELQIEGKKRMDTKSFLTGFKLEKGKLFG</sequence>
<dbReference type="PANTHER" id="PTHR11138">
    <property type="entry name" value="METHIONYL-TRNA FORMYLTRANSFERASE"/>
    <property type="match status" value="1"/>
</dbReference>
<reference evidence="8" key="1">
    <citation type="journal article" date="2021" name="PeerJ">
        <title>Extensive microbial diversity within the chicken gut microbiome revealed by metagenomics and culture.</title>
        <authorList>
            <person name="Gilroy R."/>
            <person name="Ravi A."/>
            <person name="Getino M."/>
            <person name="Pursley I."/>
            <person name="Horton D.L."/>
            <person name="Alikhan N.F."/>
            <person name="Baker D."/>
            <person name="Gharbi K."/>
            <person name="Hall N."/>
            <person name="Watson M."/>
            <person name="Adriaenssens E.M."/>
            <person name="Foster-Nyarko E."/>
            <person name="Jarju S."/>
            <person name="Secka A."/>
            <person name="Antonio M."/>
            <person name="Oren A."/>
            <person name="Chaudhuri R.R."/>
            <person name="La Ragione R."/>
            <person name="Hildebrand F."/>
            <person name="Pallen M.J."/>
        </authorList>
    </citation>
    <scope>NUCLEOTIDE SEQUENCE</scope>
    <source>
        <strain evidence="8">ChiW4-1371</strain>
    </source>
</reference>
<evidence type="ECO:0000256" key="5">
    <source>
        <dbReference type="HAMAP-Rule" id="MF_00182"/>
    </source>
</evidence>
<dbReference type="EMBL" id="DXAQ01000016">
    <property type="protein sequence ID" value="HIZ88513.1"/>
    <property type="molecule type" value="Genomic_DNA"/>
</dbReference>
<proteinExistence type="inferred from homology"/>
<name>A0A9D2GR98_9BACT</name>
<keyword evidence="3 5" id="KW-0808">Transferase</keyword>
<dbReference type="InterPro" id="IPR002376">
    <property type="entry name" value="Formyl_transf_N"/>
</dbReference>
<dbReference type="CDD" id="cd08646">
    <property type="entry name" value="FMT_core_Met-tRNA-FMT_N"/>
    <property type="match status" value="1"/>
</dbReference>
<dbReference type="GO" id="GO:0005829">
    <property type="term" value="C:cytosol"/>
    <property type="evidence" value="ECO:0007669"/>
    <property type="project" value="TreeGrafter"/>
</dbReference>
<feature type="binding site" evidence="5">
    <location>
        <begin position="111"/>
        <end position="114"/>
    </location>
    <ligand>
        <name>(6S)-5,6,7,8-tetrahydrofolate</name>
        <dbReference type="ChEBI" id="CHEBI:57453"/>
    </ligand>
</feature>
<dbReference type="InterPro" id="IPR005794">
    <property type="entry name" value="Fmt"/>
</dbReference>
<dbReference type="FunFam" id="3.40.50.12230:FF:000001">
    <property type="entry name" value="Methionyl-tRNA formyltransferase"/>
    <property type="match status" value="1"/>
</dbReference>
<dbReference type="CDD" id="cd08704">
    <property type="entry name" value="Met_tRNA_FMT_C"/>
    <property type="match status" value="1"/>
</dbReference>
<dbReference type="NCBIfam" id="TIGR00460">
    <property type="entry name" value="fmt"/>
    <property type="match status" value="1"/>
</dbReference>
<dbReference type="PANTHER" id="PTHR11138:SF5">
    <property type="entry name" value="METHIONYL-TRNA FORMYLTRANSFERASE, MITOCHONDRIAL"/>
    <property type="match status" value="1"/>
</dbReference>
<dbReference type="SUPFAM" id="SSF50486">
    <property type="entry name" value="FMT C-terminal domain-like"/>
    <property type="match status" value="1"/>
</dbReference>
<accession>A0A9D2GR98</accession>
<evidence type="ECO:0000259" key="6">
    <source>
        <dbReference type="Pfam" id="PF00551"/>
    </source>
</evidence>
<comment type="catalytic activity">
    <reaction evidence="5">
        <text>L-methionyl-tRNA(fMet) + (6R)-10-formyltetrahydrofolate = N-formyl-L-methionyl-tRNA(fMet) + (6S)-5,6,7,8-tetrahydrofolate + H(+)</text>
        <dbReference type="Rhea" id="RHEA:24380"/>
        <dbReference type="Rhea" id="RHEA-COMP:9952"/>
        <dbReference type="Rhea" id="RHEA-COMP:9953"/>
        <dbReference type="ChEBI" id="CHEBI:15378"/>
        <dbReference type="ChEBI" id="CHEBI:57453"/>
        <dbReference type="ChEBI" id="CHEBI:78530"/>
        <dbReference type="ChEBI" id="CHEBI:78844"/>
        <dbReference type="ChEBI" id="CHEBI:195366"/>
        <dbReference type="EC" id="2.1.2.9"/>
    </reaction>
</comment>
<dbReference type="EC" id="2.1.2.9" evidence="2 5"/>
<protein>
    <recommendedName>
        <fullName evidence="2 5">Methionyl-tRNA formyltransferase</fullName>
        <ecNumber evidence="2 5">2.1.2.9</ecNumber>
    </recommendedName>
</protein>
<organism evidence="8 9">
    <name type="scientific">Candidatus Mucispirillum faecigallinarum</name>
    <dbReference type="NCBI Taxonomy" id="2838699"/>
    <lineage>
        <taxon>Bacteria</taxon>
        <taxon>Pseudomonadati</taxon>
        <taxon>Deferribacterota</taxon>
        <taxon>Deferribacteres</taxon>
        <taxon>Deferribacterales</taxon>
        <taxon>Mucispirillaceae</taxon>
        <taxon>Mucispirillum</taxon>
    </lineage>
</organism>
<evidence type="ECO:0000256" key="3">
    <source>
        <dbReference type="ARBA" id="ARBA00022679"/>
    </source>
</evidence>
<comment type="similarity">
    <text evidence="1 5">Belongs to the Fmt family.</text>
</comment>
<comment type="function">
    <text evidence="5">Attaches a formyl group to the free amino group of methionyl-tRNA(fMet). The formyl group appears to play a dual role in the initiator identity of N-formylmethionyl-tRNA by promoting its recognition by IF2 and preventing the misappropriation of this tRNA by the elongation apparatus.</text>
</comment>
<gene>
    <name evidence="5 8" type="primary">fmt</name>
    <name evidence="8" type="ORF">H9804_01080</name>
</gene>
<dbReference type="InterPro" id="IPR041711">
    <property type="entry name" value="Met-tRNA-FMT_N"/>
</dbReference>
<evidence type="ECO:0000256" key="4">
    <source>
        <dbReference type="ARBA" id="ARBA00022917"/>
    </source>
</evidence>
<keyword evidence="4 5" id="KW-0648">Protein biosynthesis</keyword>
<dbReference type="InterPro" id="IPR036477">
    <property type="entry name" value="Formyl_transf_N_sf"/>
</dbReference>
<dbReference type="Pfam" id="PF02911">
    <property type="entry name" value="Formyl_trans_C"/>
    <property type="match status" value="1"/>
</dbReference>
<reference evidence="8" key="2">
    <citation type="submission" date="2021-04" db="EMBL/GenBank/DDBJ databases">
        <authorList>
            <person name="Gilroy R."/>
        </authorList>
    </citation>
    <scope>NUCLEOTIDE SEQUENCE</scope>
    <source>
        <strain evidence="8">ChiW4-1371</strain>
    </source>
</reference>
<dbReference type="AlphaFoldDB" id="A0A9D2GR98"/>
<evidence type="ECO:0000256" key="2">
    <source>
        <dbReference type="ARBA" id="ARBA00012261"/>
    </source>
</evidence>
<dbReference type="SUPFAM" id="SSF53328">
    <property type="entry name" value="Formyltransferase"/>
    <property type="match status" value="1"/>
</dbReference>
<evidence type="ECO:0000259" key="7">
    <source>
        <dbReference type="Pfam" id="PF02911"/>
    </source>
</evidence>
<dbReference type="Proteomes" id="UP000824176">
    <property type="component" value="Unassembled WGS sequence"/>
</dbReference>
<feature type="domain" description="Formyl transferase C-terminal" evidence="7">
    <location>
        <begin position="203"/>
        <end position="299"/>
    </location>
</feature>
<dbReference type="Gene3D" id="3.40.50.12230">
    <property type="match status" value="1"/>
</dbReference>
<dbReference type="InterPro" id="IPR011034">
    <property type="entry name" value="Formyl_transferase-like_C_sf"/>
</dbReference>
<dbReference type="HAMAP" id="MF_00182">
    <property type="entry name" value="Formyl_trans"/>
    <property type="match status" value="1"/>
</dbReference>
<dbReference type="InterPro" id="IPR005793">
    <property type="entry name" value="Formyl_trans_C"/>
</dbReference>
<dbReference type="GO" id="GO:0004479">
    <property type="term" value="F:methionyl-tRNA formyltransferase activity"/>
    <property type="evidence" value="ECO:0007669"/>
    <property type="project" value="UniProtKB-UniRule"/>
</dbReference>
<evidence type="ECO:0000313" key="9">
    <source>
        <dbReference type="Proteomes" id="UP000824176"/>
    </source>
</evidence>
<evidence type="ECO:0000313" key="8">
    <source>
        <dbReference type="EMBL" id="HIZ88513.1"/>
    </source>
</evidence>
<evidence type="ECO:0000256" key="1">
    <source>
        <dbReference type="ARBA" id="ARBA00010699"/>
    </source>
</evidence>
<comment type="caution">
    <text evidence="8">The sequence shown here is derived from an EMBL/GenBank/DDBJ whole genome shotgun (WGS) entry which is preliminary data.</text>
</comment>
<dbReference type="InterPro" id="IPR044135">
    <property type="entry name" value="Met-tRNA-FMT_C"/>
</dbReference>